<evidence type="ECO:0000256" key="6">
    <source>
        <dbReference type="ARBA" id="ARBA00022777"/>
    </source>
</evidence>
<dbReference type="RefSeq" id="WP_367992375.1">
    <property type="nucleotide sequence ID" value="NZ_JBFPJR010000008.1"/>
</dbReference>
<proteinExistence type="predicted"/>
<comment type="caution">
    <text evidence="9">The sequence shown here is derived from an EMBL/GenBank/DDBJ whole genome shotgun (WGS) entry which is preliminary data.</text>
</comment>
<sequence>MTDQTSAPSAAPLPLTDDVTLSSFQLVADAVTELAGFGVAVINVMADDGLLHTLVVAGSETARAELLGTTSRLDLLARELDRSDDWGLFRFVPAERVGEDEQPWGWVPDVSPSDDADAWHALDLLIAPLLDGDGVLRATLALDLPANGRRPSPEDRPALTRYADHAARIILATLERERLREEVRLRSLTREIVQQAAGRSTPQGALQSTADALVRDFDLLGVWLWLLGDGGQRHVTAAVAGVSLTWDASVRPYVERAARRLWARQQFGILGQTEAVNAEGTPEELTHLRSVLAAHGVESSLYAPVGARHVPLGMLYLYRGPEGAPWSEAECRAVQEMGHDLGTMIETAQELRREHRVARDLQELDHARSRLTATVSHELKSPLMAVRANVELLEEAPGDPELHEHALSAVARGTERLQRLVDGLRRFSRLGDPREARVRRLVDLAAVTEQAVALSAATATHRGVALSHHRAAAVVLGDPDELDQVVLNLVDNAVKYTPRGGQVLVTTARHGHDVELSVSDTGIGISEEDQARLFTEFFRSTDNAARLEPGTGLGLSIVDRIVRAHDGRIDVESALGVGSTFRVTLPAFEDA</sequence>
<evidence type="ECO:0000256" key="2">
    <source>
        <dbReference type="ARBA" id="ARBA00004236"/>
    </source>
</evidence>
<dbReference type="EC" id="2.7.13.3" evidence="3"/>
<evidence type="ECO:0000256" key="5">
    <source>
        <dbReference type="ARBA" id="ARBA00022679"/>
    </source>
</evidence>
<dbReference type="EMBL" id="JBFPJR010000008">
    <property type="protein sequence ID" value="MEX0427211.1"/>
    <property type="molecule type" value="Genomic_DNA"/>
</dbReference>
<evidence type="ECO:0000313" key="9">
    <source>
        <dbReference type="EMBL" id="MEX0427211.1"/>
    </source>
</evidence>
<gene>
    <name evidence="9" type="ORF">AB3X52_06220</name>
</gene>
<organism evidence="9 10">
    <name type="scientific">Nocardioides eburneus</name>
    <dbReference type="NCBI Taxonomy" id="3231482"/>
    <lineage>
        <taxon>Bacteria</taxon>
        <taxon>Bacillati</taxon>
        <taxon>Actinomycetota</taxon>
        <taxon>Actinomycetes</taxon>
        <taxon>Propionibacteriales</taxon>
        <taxon>Nocardioidaceae</taxon>
        <taxon>Nocardioides</taxon>
    </lineage>
</organism>
<dbReference type="PANTHER" id="PTHR43047">
    <property type="entry name" value="TWO-COMPONENT HISTIDINE PROTEIN KINASE"/>
    <property type="match status" value="1"/>
</dbReference>
<dbReference type="CDD" id="cd00082">
    <property type="entry name" value="HisKA"/>
    <property type="match status" value="1"/>
</dbReference>
<dbReference type="Gene3D" id="1.10.287.130">
    <property type="match status" value="1"/>
</dbReference>
<dbReference type="InterPro" id="IPR003594">
    <property type="entry name" value="HATPase_dom"/>
</dbReference>
<dbReference type="PRINTS" id="PR00344">
    <property type="entry name" value="BCTRLSENSOR"/>
</dbReference>
<protein>
    <recommendedName>
        <fullName evidence="3">histidine kinase</fullName>
        <ecNumber evidence="3">2.7.13.3</ecNumber>
    </recommendedName>
</protein>
<name>A0ABV3SW98_9ACTN</name>
<comment type="subcellular location">
    <subcellularLocation>
        <location evidence="2">Cell membrane</location>
    </subcellularLocation>
</comment>
<feature type="domain" description="Histidine kinase" evidence="8">
    <location>
        <begin position="374"/>
        <end position="589"/>
    </location>
</feature>
<evidence type="ECO:0000259" key="8">
    <source>
        <dbReference type="PROSITE" id="PS50109"/>
    </source>
</evidence>
<dbReference type="Pfam" id="PF00512">
    <property type="entry name" value="HisKA"/>
    <property type="match status" value="1"/>
</dbReference>
<dbReference type="InterPro" id="IPR036890">
    <property type="entry name" value="HATPase_C_sf"/>
</dbReference>
<keyword evidence="4" id="KW-0597">Phosphoprotein</keyword>
<comment type="catalytic activity">
    <reaction evidence="1">
        <text>ATP + protein L-histidine = ADP + protein N-phospho-L-histidine.</text>
        <dbReference type="EC" id="2.7.13.3"/>
    </reaction>
</comment>
<dbReference type="InterPro" id="IPR036097">
    <property type="entry name" value="HisK_dim/P_sf"/>
</dbReference>
<evidence type="ECO:0000313" key="10">
    <source>
        <dbReference type="Proteomes" id="UP001556631"/>
    </source>
</evidence>
<dbReference type="Proteomes" id="UP001556631">
    <property type="component" value="Unassembled WGS sequence"/>
</dbReference>
<evidence type="ECO:0000256" key="1">
    <source>
        <dbReference type="ARBA" id="ARBA00000085"/>
    </source>
</evidence>
<accession>A0ABV3SW98</accession>
<evidence type="ECO:0000256" key="4">
    <source>
        <dbReference type="ARBA" id="ARBA00022553"/>
    </source>
</evidence>
<dbReference type="PROSITE" id="PS50109">
    <property type="entry name" value="HIS_KIN"/>
    <property type="match status" value="1"/>
</dbReference>
<dbReference type="Pfam" id="PF02518">
    <property type="entry name" value="HATPase_c"/>
    <property type="match status" value="1"/>
</dbReference>
<evidence type="ECO:0000256" key="7">
    <source>
        <dbReference type="ARBA" id="ARBA00023012"/>
    </source>
</evidence>
<dbReference type="SUPFAM" id="SSF55781">
    <property type="entry name" value="GAF domain-like"/>
    <property type="match status" value="2"/>
</dbReference>
<dbReference type="Gene3D" id="3.30.450.40">
    <property type="match status" value="1"/>
</dbReference>
<dbReference type="InterPro" id="IPR005467">
    <property type="entry name" value="His_kinase_dom"/>
</dbReference>
<dbReference type="SMART" id="SM00065">
    <property type="entry name" value="GAF"/>
    <property type="match status" value="1"/>
</dbReference>
<keyword evidence="10" id="KW-1185">Reference proteome</keyword>
<dbReference type="GO" id="GO:0016301">
    <property type="term" value="F:kinase activity"/>
    <property type="evidence" value="ECO:0007669"/>
    <property type="project" value="UniProtKB-KW"/>
</dbReference>
<dbReference type="SMART" id="SM00387">
    <property type="entry name" value="HATPase_c"/>
    <property type="match status" value="1"/>
</dbReference>
<keyword evidence="6 9" id="KW-0418">Kinase</keyword>
<dbReference type="Gene3D" id="3.30.565.10">
    <property type="entry name" value="Histidine kinase-like ATPase, C-terminal domain"/>
    <property type="match status" value="1"/>
</dbReference>
<reference evidence="9 10" key="1">
    <citation type="submission" date="2024-07" db="EMBL/GenBank/DDBJ databases">
        <authorList>
            <person name="Lee S."/>
            <person name="Kang M."/>
        </authorList>
    </citation>
    <scope>NUCLEOTIDE SEQUENCE [LARGE SCALE GENOMIC DNA]</scope>
    <source>
        <strain evidence="9 10">DS6</strain>
    </source>
</reference>
<dbReference type="InterPro" id="IPR004358">
    <property type="entry name" value="Sig_transdc_His_kin-like_C"/>
</dbReference>
<dbReference type="InterPro" id="IPR003018">
    <property type="entry name" value="GAF"/>
</dbReference>
<dbReference type="InterPro" id="IPR029016">
    <property type="entry name" value="GAF-like_dom_sf"/>
</dbReference>
<evidence type="ECO:0000256" key="3">
    <source>
        <dbReference type="ARBA" id="ARBA00012438"/>
    </source>
</evidence>
<keyword evidence="7" id="KW-0902">Two-component regulatory system</keyword>
<dbReference type="SMART" id="SM00388">
    <property type="entry name" value="HisKA"/>
    <property type="match status" value="1"/>
</dbReference>
<dbReference type="PANTHER" id="PTHR43047:SF72">
    <property type="entry name" value="OSMOSENSING HISTIDINE PROTEIN KINASE SLN1"/>
    <property type="match status" value="1"/>
</dbReference>
<dbReference type="Pfam" id="PF01590">
    <property type="entry name" value="GAF"/>
    <property type="match status" value="1"/>
</dbReference>
<keyword evidence="5" id="KW-0808">Transferase</keyword>
<dbReference type="SUPFAM" id="SSF47384">
    <property type="entry name" value="Homodimeric domain of signal transducing histidine kinase"/>
    <property type="match status" value="1"/>
</dbReference>
<dbReference type="InterPro" id="IPR003661">
    <property type="entry name" value="HisK_dim/P_dom"/>
</dbReference>
<dbReference type="SUPFAM" id="SSF55874">
    <property type="entry name" value="ATPase domain of HSP90 chaperone/DNA topoisomerase II/histidine kinase"/>
    <property type="match status" value="1"/>
</dbReference>